<reference evidence="1 2" key="1">
    <citation type="submission" date="2024-03" db="EMBL/GenBank/DDBJ databases">
        <title>Novel species of the genus Variovorax.</title>
        <authorList>
            <person name="Liu Q."/>
            <person name="Xin Y.-H."/>
        </authorList>
    </citation>
    <scope>NUCLEOTIDE SEQUENCE [LARGE SCALE GENOMIC DNA]</scope>
    <source>
        <strain evidence="1 2">KACC 18900</strain>
    </source>
</reference>
<sequence>MNAARWFSASYGEARARFLRAAARNDIAVQSHLLATHRGLEDEQLATDVVRLGPPNAKRLLVTTSATHGVEGFCGSAAQLALLYDKPLQALLRKLDVAILIVHAINPYGFSHLSRTTEDNIDLNRNSVDFGQPLPRNEAYDLLDNFLVPEDWPPSRANERAIERYIADRGEIAYQQAVTAGQYTHAEGMCFGGRRKAWSTQVLQSLFTQFGSNCQRIGWIDIHAGLGPYGHGEKICFGKAGTEEVQRARDWWGADVICPGEGTPAESTAWGRVCDTLRTACPHAETAAIAIEFGTVPLVDMLHMLRADTWLRRHPDAPESQQHALRDEIRAAFCCEEEGWMGLTLGQSRGAILQAVYGLSRTGERSH</sequence>
<protein>
    <submittedName>
        <fullName evidence="1">M14 family metallopeptidase</fullName>
    </submittedName>
</protein>
<organism evidence="1 2">
    <name type="scientific">Variovorax rhizosphaerae</name>
    <dbReference type="NCBI Taxonomy" id="1836200"/>
    <lineage>
        <taxon>Bacteria</taxon>
        <taxon>Pseudomonadati</taxon>
        <taxon>Pseudomonadota</taxon>
        <taxon>Betaproteobacteria</taxon>
        <taxon>Burkholderiales</taxon>
        <taxon>Comamonadaceae</taxon>
        <taxon>Variovorax</taxon>
    </lineage>
</organism>
<name>A0ABU8WPH9_9BURK</name>
<dbReference type="RefSeq" id="WP_340343801.1">
    <property type="nucleotide sequence ID" value="NZ_JBBKZT010000008.1"/>
</dbReference>
<dbReference type="InterPro" id="IPR021259">
    <property type="entry name" value="DUF2817"/>
</dbReference>
<comment type="caution">
    <text evidence="1">The sequence shown here is derived from an EMBL/GenBank/DDBJ whole genome shotgun (WGS) entry which is preliminary data.</text>
</comment>
<evidence type="ECO:0000313" key="2">
    <source>
        <dbReference type="Proteomes" id="UP001385892"/>
    </source>
</evidence>
<dbReference type="SUPFAM" id="SSF53187">
    <property type="entry name" value="Zn-dependent exopeptidases"/>
    <property type="match status" value="1"/>
</dbReference>
<gene>
    <name evidence="1" type="ORF">WKW82_18620</name>
</gene>
<dbReference type="Pfam" id="PF10994">
    <property type="entry name" value="DUF2817"/>
    <property type="match status" value="1"/>
</dbReference>
<proteinExistence type="predicted"/>
<accession>A0ABU8WPH9</accession>
<dbReference type="Proteomes" id="UP001385892">
    <property type="component" value="Unassembled WGS sequence"/>
</dbReference>
<keyword evidence="2" id="KW-1185">Reference proteome</keyword>
<dbReference type="CDD" id="cd06233">
    <property type="entry name" value="M14-like"/>
    <property type="match status" value="1"/>
</dbReference>
<dbReference type="EMBL" id="JBBKZT010000008">
    <property type="protein sequence ID" value="MEJ8848678.1"/>
    <property type="molecule type" value="Genomic_DNA"/>
</dbReference>
<dbReference type="Gene3D" id="3.40.630.10">
    <property type="entry name" value="Zn peptidases"/>
    <property type="match status" value="1"/>
</dbReference>
<evidence type="ECO:0000313" key="1">
    <source>
        <dbReference type="EMBL" id="MEJ8848678.1"/>
    </source>
</evidence>